<evidence type="ECO:0000313" key="2">
    <source>
        <dbReference type="Proteomes" id="UP000654370"/>
    </source>
</evidence>
<dbReference type="AlphaFoldDB" id="A0A8H7PXQ0"/>
<keyword evidence="2" id="KW-1185">Reference proteome</keyword>
<dbReference type="OrthoDB" id="2446516at2759"/>
<comment type="caution">
    <text evidence="1">The sequence shown here is derived from an EMBL/GenBank/DDBJ whole genome shotgun (WGS) entry which is preliminary data.</text>
</comment>
<gene>
    <name evidence="1" type="ORF">INT43_007495</name>
</gene>
<protein>
    <submittedName>
        <fullName evidence="1">Uncharacterized protein</fullName>
    </submittedName>
</protein>
<organism evidence="1 2">
    <name type="scientific">Mortierella isabellina</name>
    <name type="common">Filamentous fungus</name>
    <name type="synonym">Umbelopsis isabellina</name>
    <dbReference type="NCBI Taxonomy" id="91625"/>
    <lineage>
        <taxon>Eukaryota</taxon>
        <taxon>Fungi</taxon>
        <taxon>Fungi incertae sedis</taxon>
        <taxon>Mucoromycota</taxon>
        <taxon>Mucoromycotina</taxon>
        <taxon>Umbelopsidomycetes</taxon>
        <taxon>Umbelopsidales</taxon>
        <taxon>Umbelopsidaceae</taxon>
        <taxon>Umbelopsis</taxon>
    </lineage>
</organism>
<reference evidence="1" key="1">
    <citation type="submission" date="2020-12" db="EMBL/GenBank/DDBJ databases">
        <title>Metabolic potential, ecology and presence of endohyphal bacteria is reflected in genomic diversity of Mucoromycotina.</title>
        <authorList>
            <person name="Muszewska A."/>
            <person name="Okrasinska A."/>
            <person name="Steczkiewicz K."/>
            <person name="Drgas O."/>
            <person name="Orlowska M."/>
            <person name="Perlinska-Lenart U."/>
            <person name="Aleksandrzak-Piekarczyk T."/>
            <person name="Szatraj K."/>
            <person name="Zielenkiewicz U."/>
            <person name="Pilsyk S."/>
            <person name="Malc E."/>
            <person name="Mieczkowski P."/>
            <person name="Kruszewska J.S."/>
            <person name="Biernat P."/>
            <person name="Pawlowska J."/>
        </authorList>
    </citation>
    <scope>NUCLEOTIDE SEQUENCE</scope>
    <source>
        <strain evidence="1">WA0000067209</strain>
    </source>
</reference>
<accession>A0A8H7PXQ0</accession>
<sequence>MGTRTSRSRLAGSLDVVQELHSRMMFVIIHCQLSPIDARSIIPLLDQHTPSLNQLAQIVLPQSLEQAVNYALRRYYVGWDRQLEDGDQLKLTSSTDIGYLSLEQSISNTWVVMATPKKALDKTKIGHGMLSCYFDQHRQQEMSPVVILPQLQVRRSHAPQELLASRLWTPMSHFKSDGRLDLTEWKHYLSVRIKTAQQFQNIEDNGWDVIVEPVEVEVGVAVAVALPSPMPMTTIPTNARQLPSGITLLYLRVSSGDKHIYGNGLAKQLCYILPRIQDLIRETTKLYVIAECNSSSMYRWQNRNMWIQFYNSLYNSLEQDHGPIGIVTATPDRLTRRPEVIPLIHAQFERQRFDEDQHQDLAAKLTLSMNISLQFVYYNRGCEQMAKTVNQIRYIQELQAHGNATGVWKIAFIRAQRQLVTRFCLERHITLIVIVSRTSPEWSKRQNDKNCEPSLNLQEYFCHQFVDPLNLNVQSSDTTYGRARNILILASSFERLTRRQEQLLEMLAWQERNIWVMSFLWPLRRELPYPTDTASVARFIDIVPQNLEDPQLIQDIVNGFARTIALRSTIYGHPVVMPMVLSDHNLSLIGAAVSDAENFVTRNIDVVYWSTTLPQNAPRHQRTQRGVLRRWEDFWKGHISQTTGKLQSIFT</sequence>
<name>A0A8H7PXQ0_MORIS</name>
<dbReference type="Proteomes" id="UP000654370">
    <property type="component" value="Unassembled WGS sequence"/>
</dbReference>
<evidence type="ECO:0000313" key="1">
    <source>
        <dbReference type="EMBL" id="KAG2182564.1"/>
    </source>
</evidence>
<proteinExistence type="predicted"/>
<dbReference type="EMBL" id="JAEPQZ010000004">
    <property type="protein sequence ID" value="KAG2182564.1"/>
    <property type="molecule type" value="Genomic_DNA"/>
</dbReference>